<reference evidence="2 3" key="1">
    <citation type="journal article" date="2015" name="BMC Genomics">
        <title>Insights from the genome of Ophiocordyceps polyrhachis-furcata to pathogenicity and host specificity in insect fungi.</title>
        <authorList>
            <person name="Wichadakul D."/>
            <person name="Kobmoo N."/>
            <person name="Ingsriswang S."/>
            <person name="Tangphatsornruang S."/>
            <person name="Chantasingh D."/>
            <person name="Luangsa-ard J.J."/>
            <person name="Eurwilaichitr L."/>
        </authorList>
    </citation>
    <scope>NUCLEOTIDE SEQUENCE [LARGE SCALE GENOMIC DNA]</scope>
    <source>
        <strain evidence="2 3">BCC 54312</strain>
    </source>
</reference>
<dbReference type="Proteomes" id="UP000253664">
    <property type="component" value="Unassembled WGS sequence"/>
</dbReference>
<sequence>MARRHHEAKEAAQFRNDGMRQSAGGSSAVTGPEAGEGQEVVHGKTTAPGGSVGHLSVTLFFTLLLGQQQGKCRGTYPGMRIFSGRLSHRARANIGESKTDGVLGRGGSSVVGLEASDGEAEGLKAATWL</sequence>
<accession>A0A367LLP8</accession>
<organism evidence="2 3">
    <name type="scientific">Ophiocordyceps polyrhachis-furcata BCC 54312</name>
    <dbReference type="NCBI Taxonomy" id="1330021"/>
    <lineage>
        <taxon>Eukaryota</taxon>
        <taxon>Fungi</taxon>
        <taxon>Dikarya</taxon>
        <taxon>Ascomycota</taxon>
        <taxon>Pezizomycotina</taxon>
        <taxon>Sordariomycetes</taxon>
        <taxon>Hypocreomycetidae</taxon>
        <taxon>Hypocreales</taxon>
        <taxon>Ophiocordycipitaceae</taxon>
        <taxon>Ophiocordyceps</taxon>
    </lineage>
</organism>
<protein>
    <submittedName>
        <fullName evidence="2">Uncharacterized protein</fullName>
    </submittedName>
</protein>
<name>A0A367LLP8_9HYPO</name>
<evidence type="ECO:0000313" key="2">
    <source>
        <dbReference type="EMBL" id="RCI15365.1"/>
    </source>
</evidence>
<evidence type="ECO:0000256" key="1">
    <source>
        <dbReference type="SAM" id="MobiDB-lite"/>
    </source>
</evidence>
<dbReference type="AlphaFoldDB" id="A0A367LLP8"/>
<gene>
    <name evidence="2" type="ORF">L249_6758</name>
</gene>
<comment type="caution">
    <text evidence="2">The sequence shown here is derived from an EMBL/GenBank/DDBJ whole genome shotgun (WGS) entry which is preliminary data.</text>
</comment>
<proteinExistence type="predicted"/>
<dbReference type="EMBL" id="LKCN02000003">
    <property type="protein sequence ID" value="RCI15365.1"/>
    <property type="molecule type" value="Genomic_DNA"/>
</dbReference>
<feature type="region of interest" description="Disordered" evidence="1">
    <location>
        <begin position="1"/>
        <end position="48"/>
    </location>
</feature>
<evidence type="ECO:0000313" key="3">
    <source>
        <dbReference type="Proteomes" id="UP000253664"/>
    </source>
</evidence>
<keyword evidence="3" id="KW-1185">Reference proteome</keyword>